<accession>A0A3A1V0B8</accession>
<dbReference type="EMBL" id="QXQA01000008">
    <property type="protein sequence ID" value="RIX52053.1"/>
    <property type="molecule type" value="Genomic_DNA"/>
</dbReference>
<keyword evidence="1" id="KW-0732">Signal</keyword>
<dbReference type="PROSITE" id="PS51257">
    <property type="entry name" value="PROKAR_LIPOPROTEIN"/>
    <property type="match status" value="1"/>
</dbReference>
<reference evidence="2 3" key="1">
    <citation type="submission" date="2018-09" db="EMBL/GenBank/DDBJ databases">
        <title>Paenibacillus aracenensis nov. sp. isolated from a cave in southern Spain.</title>
        <authorList>
            <person name="Jurado V."/>
            <person name="Gutierrez-Patricio S."/>
            <person name="Gonzalez-Pimentel J.L."/>
            <person name="Miller A.Z."/>
            <person name="Laiz L."/>
            <person name="Saiz-Jimenez C."/>
        </authorList>
    </citation>
    <scope>NUCLEOTIDE SEQUENCE [LARGE SCALE GENOMIC DNA]</scope>
    <source>
        <strain evidence="2 3">DSM 22867</strain>
    </source>
</reference>
<dbReference type="PANTHER" id="PTHR42941">
    <property type="entry name" value="SLL1037 PROTEIN"/>
    <property type="match status" value="1"/>
</dbReference>
<dbReference type="InterPro" id="IPR011852">
    <property type="entry name" value="TRAP_TAXI"/>
</dbReference>
<dbReference type="CDD" id="cd13567">
    <property type="entry name" value="PBP2_TtGluBP"/>
    <property type="match status" value="1"/>
</dbReference>
<sequence>MTMIGRVSKGFVLALALIMALTACGGNSQEDPAPGASDGAAGEKPSSLIIATGGTAGTYYPLGGGIANLIQDKTGTGATAQVTGAAVENMRLISNKEVDLAITQGDIADYAAKGTEMFSDGAVANLQAIGALYQETIQIVVTEKSGIASVSELKGKKVSVGAPGSGTEVNARQILEAYGLTFDDLNTERLSFGDSAKKMQDGGLDAAFVTAGAPTAAINELAATTGIRLLTIEDDKMKAITDKYKYYSQQVIPPGTYPKQDAEVKTVAVKAIMSVRSELDAQLVYDITKAIYENTEPLIAINAKANEIQTDKALEGISIPLHPGAEKYLKEKGVVQ</sequence>
<dbReference type="AlphaFoldDB" id="A0A3A1V0B8"/>
<evidence type="ECO:0000313" key="3">
    <source>
        <dbReference type="Proteomes" id="UP000266482"/>
    </source>
</evidence>
<feature type="signal peptide" evidence="1">
    <location>
        <begin position="1"/>
        <end position="25"/>
    </location>
</feature>
<protein>
    <submittedName>
        <fullName evidence="2">TAXI family TRAP transporter solute-binding subunit</fullName>
    </submittedName>
</protein>
<dbReference type="SUPFAM" id="SSF53850">
    <property type="entry name" value="Periplasmic binding protein-like II"/>
    <property type="match status" value="1"/>
</dbReference>
<dbReference type="NCBIfam" id="TIGR02122">
    <property type="entry name" value="TRAP_TAXI"/>
    <property type="match status" value="1"/>
</dbReference>
<proteinExistence type="predicted"/>
<name>A0A3A1V0B8_9BACL</name>
<feature type="chain" id="PRO_5038588730" evidence="1">
    <location>
        <begin position="26"/>
        <end position="336"/>
    </location>
</feature>
<evidence type="ECO:0000256" key="1">
    <source>
        <dbReference type="SAM" id="SignalP"/>
    </source>
</evidence>
<dbReference type="OrthoDB" id="9776669at2"/>
<dbReference type="Gene3D" id="3.40.190.10">
    <property type="entry name" value="Periplasmic binding protein-like II"/>
    <property type="match status" value="2"/>
</dbReference>
<gene>
    <name evidence="2" type="ORF">D3P08_13830</name>
</gene>
<dbReference type="Proteomes" id="UP000266482">
    <property type="component" value="Unassembled WGS sequence"/>
</dbReference>
<dbReference type="Pfam" id="PF16868">
    <property type="entry name" value="NMT1_3"/>
    <property type="match status" value="1"/>
</dbReference>
<comment type="caution">
    <text evidence="2">The sequence shown here is derived from an EMBL/GenBank/DDBJ whole genome shotgun (WGS) entry which is preliminary data.</text>
</comment>
<keyword evidence="3" id="KW-1185">Reference proteome</keyword>
<dbReference type="PANTHER" id="PTHR42941:SF1">
    <property type="entry name" value="SLL1037 PROTEIN"/>
    <property type="match status" value="1"/>
</dbReference>
<organism evidence="2 3">
    <name type="scientific">Paenibacillus nanensis</name>
    <dbReference type="NCBI Taxonomy" id="393251"/>
    <lineage>
        <taxon>Bacteria</taxon>
        <taxon>Bacillati</taxon>
        <taxon>Bacillota</taxon>
        <taxon>Bacilli</taxon>
        <taxon>Bacillales</taxon>
        <taxon>Paenibacillaceae</taxon>
        <taxon>Paenibacillus</taxon>
    </lineage>
</organism>
<evidence type="ECO:0000313" key="2">
    <source>
        <dbReference type="EMBL" id="RIX52053.1"/>
    </source>
</evidence>